<evidence type="ECO:0000313" key="2">
    <source>
        <dbReference type="Proteomes" id="UP001213681"/>
    </source>
</evidence>
<gene>
    <name evidence="1" type="ORF">N7458_003032</name>
</gene>
<comment type="caution">
    <text evidence="1">The sequence shown here is derived from an EMBL/GenBank/DDBJ whole genome shotgun (WGS) entry which is preliminary data.</text>
</comment>
<dbReference type="AlphaFoldDB" id="A0AAD6CGW6"/>
<accession>A0AAD6CGW6</accession>
<evidence type="ECO:0000313" key="1">
    <source>
        <dbReference type="EMBL" id="KAJ5461480.1"/>
    </source>
</evidence>
<protein>
    <submittedName>
        <fullName evidence="1">Uncharacterized protein</fullName>
    </submittedName>
</protein>
<keyword evidence="2" id="KW-1185">Reference proteome</keyword>
<dbReference type="GeneID" id="81596658"/>
<name>A0AAD6CGW6_9EURO</name>
<dbReference type="Proteomes" id="UP001213681">
    <property type="component" value="Unassembled WGS sequence"/>
</dbReference>
<reference evidence="1" key="2">
    <citation type="journal article" date="2023" name="IMA Fungus">
        <title>Comparative genomic study of the Penicillium genus elucidates a diverse pangenome and 15 lateral gene transfer events.</title>
        <authorList>
            <person name="Petersen C."/>
            <person name="Sorensen T."/>
            <person name="Nielsen M.R."/>
            <person name="Sondergaard T.E."/>
            <person name="Sorensen J.L."/>
            <person name="Fitzpatrick D.A."/>
            <person name="Frisvad J.C."/>
            <person name="Nielsen K.L."/>
        </authorList>
    </citation>
    <scope>NUCLEOTIDE SEQUENCE</scope>
    <source>
        <strain evidence="1">IBT 16125</strain>
    </source>
</reference>
<organism evidence="1 2">
    <name type="scientific">Penicillium daleae</name>
    <dbReference type="NCBI Taxonomy" id="63821"/>
    <lineage>
        <taxon>Eukaryota</taxon>
        <taxon>Fungi</taxon>
        <taxon>Dikarya</taxon>
        <taxon>Ascomycota</taxon>
        <taxon>Pezizomycotina</taxon>
        <taxon>Eurotiomycetes</taxon>
        <taxon>Eurotiomycetidae</taxon>
        <taxon>Eurotiales</taxon>
        <taxon>Aspergillaceae</taxon>
        <taxon>Penicillium</taxon>
    </lineage>
</organism>
<proteinExistence type="predicted"/>
<dbReference type="RefSeq" id="XP_056770522.1">
    <property type="nucleotide sequence ID" value="XM_056906415.1"/>
</dbReference>
<sequence length="178" mass="19428">MASANRPEIFLLSLSYLDFLDETYSSLIDKLANSANLKRAKKADGNAEVLQKVISYVQNGGIPIIGLHFPNFVTMGALNDLFASFGLPWERGDYHRTDFEFNPSMKTLHIKNARPLEKIFIPIGGGAQTQSHVFAPEYVDRTQAAVTGAKIGNGYLVYCGDVNGEVGSNQIISVLCGL</sequence>
<reference evidence="1" key="1">
    <citation type="submission" date="2022-12" db="EMBL/GenBank/DDBJ databases">
        <authorList>
            <person name="Petersen C."/>
        </authorList>
    </citation>
    <scope>NUCLEOTIDE SEQUENCE</scope>
    <source>
        <strain evidence="1">IBT 16125</strain>
    </source>
</reference>
<dbReference type="EMBL" id="JAPVEA010000002">
    <property type="protein sequence ID" value="KAJ5461480.1"/>
    <property type="molecule type" value="Genomic_DNA"/>
</dbReference>